<evidence type="ECO:0000259" key="3">
    <source>
        <dbReference type="Pfam" id="PF16640"/>
    </source>
</evidence>
<gene>
    <name evidence="5" type="ORF">ACPOL_0970</name>
</gene>
<feature type="domain" description="Bacterial Ig-like" evidence="3">
    <location>
        <begin position="772"/>
        <end position="862"/>
    </location>
</feature>
<dbReference type="Proteomes" id="UP000253606">
    <property type="component" value="Chromosome"/>
</dbReference>
<name>A0A2Z5FU09_9BACT</name>
<evidence type="ECO:0000313" key="6">
    <source>
        <dbReference type="Proteomes" id="UP000253606"/>
    </source>
</evidence>
<dbReference type="InterPro" id="IPR057708">
    <property type="entry name" value="DUF7948"/>
</dbReference>
<proteinExistence type="predicted"/>
<dbReference type="SUPFAM" id="SSF63829">
    <property type="entry name" value="Calcium-dependent phosphotriesterase"/>
    <property type="match status" value="1"/>
</dbReference>
<evidence type="ECO:0000256" key="2">
    <source>
        <dbReference type="SAM" id="SignalP"/>
    </source>
</evidence>
<protein>
    <submittedName>
        <fullName evidence="5">Cell surface protein</fullName>
    </submittedName>
</protein>
<feature type="chain" id="PRO_5016306455" evidence="2">
    <location>
        <begin position="22"/>
        <end position="920"/>
    </location>
</feature>
<dbReference type="InterPro" id="IPR052918">
    <property type="entry name" value="Motility_Chemotaxis_Reg"/>
</dbReference>
<reference evidence="5 6" key="1">
    <citation type="journal article" date="2018" name="Front. Microbiol.">
        <title>Hydrolytic Capabilities as a Key to Environmental Success: Chitinolytic and Cellulolytic Acidobacteria From Acidic Sub-arctic Soils and Boreal Peatlands.</title>
        <authorList>
            <person name="Belova S.E."/>
            <person name="Ravin N.V."/>
            <person name="Pankratov T.A."/>
            <person name="Rakitin A.L."/>
            <person name="Ivanova A.A."/>
            <person name="Beletsky A.V."/>
            <person name="Mardanov A.V."/>
            <person name="Sinninghe Damste J.S."/>
            <person name="Dedysh S.N."/>
        </authorList>
    </citation>
    <scope>NUCLEOTIDE SEQUENCE [LARGE SCALE GENOMIC DNA]</scope>
    <source>
        <strain evidence="5 6">SBC82</strain>
    </source>
</reference>
<dbReference type="Gene3D" id="2.40.10.500">
    <property type="match status" value="1"/>
</dbReference>
<accession>A0A2Z5FU09</accession>
<evidence type="ECO:0000256" key="1">
    <source>
        <dbReference type="SAM" id="MobiDB-lite"/>
    </source>
</evidence>
<dbReference type="PANTHER" id="PTHR35580">
    <property type="entry name" value="CELL SURFACE GLYCOPROTEIN (S-LAYER PROTEIN)-LIKE PROTEIN"/>
    <property type="match status" value="1"/>
</dbReference>
<dbReference type="Pfam" id="PF25778">
    <property type="entry name" value="DUF7948"/>
    <property type="match status" value="1"/>
</dbReference>
<feature type="signal peptide" evidence="2">
    <location>
        <begin position="1"/>
        <end position="21"/>
    </location>
</feature>
<dbReference type="PANTHER" id="PTHR35580:SF1">
    <property type="entry name" value="PHYTASE-LIKE DOMAIN-CONTAINING PROTEIN"/>
    <property type="match status" value="1"/>
</dbReference>
<keyword evidence="6" id="KW-1185">Reference proteome</keyword>
<evidence type="ECO:0000313" key="5">
    <source>
        <dbReference type="EMBL" id="AXC10321.1"/>
    </source>
</evidence>
<dbReference type="AlphaFoldDB" id="A0A2Z5FU09"/>
<dbReference type="Pfam" id="PF16640">
    <property type="entry name" value="Big_3_5"/>
    <property type="match status" value="1"/>
</dbReference>
<dbReference type="OrthoDB" id="127173at2"/>
<dbReference type="InterPro" id="IPR013783">
    <property type="entry name" value="Ig-like_fold"/>
</dbReference>
<dbReference type="Gene3D" id="2.60.40.10">
    <property type="entry name" value="Immunoglobulins"/>
    <property type="match status" value="1"/>
</dbReference>
<evidence type="ECO:0000259" key="4">
    <source>
        <dbReference type="Pfam" id="PF25778"/>
    </source>
</evidence>
<organism evidence="5 6">
    <name type="scientific">Acidisarcina polymorpha</name>
    <dbReference type="NCBI Taxonomy" id="2211140"/>
    <lineage>
        <taxon>Bacteria</taxon>
        <taxon>Pseudomonadati</taxon>
        <taxon>Acidobacteriota</taxon>
        <taxon>Terriglobia</taxon>
        <taxon>Terriglobales</taxon>
        <taxon>Acidobacteriaceae</taxon>
        <taxon>Acidisarcina</taxon>
    </lineage>
</organism>
<keyword evidence="2" id="KW-0732">Signal</keyword>
<dbReference type="RefSeq" id="WP_114205979.1">
    <property type="nucleotide sequence ID" value="NZ_CP030840.1"/>
</dbReference>
<feature type="region of interest" description="Disordered" evidence="1">
    <location>
        <begin position="895"/>
        <end position="920"/>
    </location>
</feature>
<dbReference type="InterPro" id="IPR010620">
    <property type="entry name" value="SBBP_repeat"/>
</dbReference>
<dbReference type="Pfam" id="PF06739">
    <property type="entry name" value="SBBP"/>
    <property type="match status" value="2"/>
</dbReference>
<dbReference type="KEGG" id="abas:ACPOL_0970"/>
<dbReference type="InterPro" id="IPR032109">
    <property type="entry name" value="Big_3_5"/>
</dbReference>
<sequence>MKTFLPMVFSLLTVSPLVTQAQGIDVAAATTAGRNLAPSKLIPAAKAPSRVIKADYSKLPLSFEANQGQTDPRVRFASRGHGYSLFLTDSEAVLALTKRDATHLKTSWAAVKTDVIRMQLAGASRQLRVEGADAFPGKVNYFIGKDPANWHRNVPTFAKVKYRGVYPGVDLVYYGNQRQLEYDFVVAPGADPKVVRLRFAGASKLKLDSDGDLNIVAKNGAVVFHKPVVYQVKDGERERIDGRFQLLAKNTVDFQLGAFDPSRELVIDPTVAYSTYLGGNGNDSDEGGFPDSPGDSVRQVVVDAEGYTYVTGTASSLNFPVTKDAFQKTNSIVNPDDPSNHEAFITKLNPAGSALVYSTYFGGTGTDYIGGDISQIAVDASGNVYATGQVNTLDFPTTPGAYDRVANKAGKAFVSKLDPTGSTLVYSTLLGGSKGEGGGGIAVDSAGNAYVTGGTNSTDFPTTPGAFETAPASGFVTKLNATGSKLIYSTYLGGSGSLKQDSVGPSSVFLDNSGNAIIGGLTNSSTFPTTPGAYETVLNIPPNENYTGFVTKLNAEGSKLIYSTYFPGVSIAVDLSGNVYGIATAGPVTSNAFQSKGGGWVGKLNASGTALIYGTYLVPPDVYFGAGNGLQAIAVDQQGQALVAGFSSSPGFPVTPDAFQPTFPGMSTSEGYPIVGVVAELNGSGTGLLYATYLGGSGYLAGGAGASPTLSEDVPLSITADIAGNIYVAGRAESTDFPVTKGAFQTVDPTAGIYDTGYITKLSLHGSTTTTLTSSSASYQAGNNVILTAKVTPVSGDSVPTGIVNFLVDGVSLAKISLDNTGRAIYTTDSLPASGQHTIVASYYGDLPAYSSSNGGPLTITIWARRQRPPSRDLVELIYIRCRYRSSLRLLMQRSTTPPTAPGQPHLRQSIADRSLSPVR</sequence>
<dbReference type="EMBL" id="CP030840">
    <property type="protein sequence ID" value="AXC10321.1"/>
    <property type="molecule type" value="Genomic_DNA"/>
</dbReference>
<feature type="domain" description="DUF7948" evidence="4">
    <location>
        <begin position="63"/>
        <end position="270"/>
    </location>
</feature>